<proteinExistence type="predicted"/>
<dbReference type="AlphaFoldDB" id="A0A6M3J3P5"/>
<gene>
    <name evidence="1" type="ORF">MM415B00496_0041</name>
</gene>
<protein>
    <submittedName>
        <fullName evidence="1">Uncharacterized protein</fullName>
    </submittedName>
</protein>
<organism evidence="1">
    <name type="scientific">viral metagenome</name>
    <dbReference type="NCBI Taxonomy" id="1070528"/>
    <lineage>
        <taxon>unclassified sequences</taxon>
        <taxon>metagenomes</taxon>
        <taxon>organismal metagenomes</taxon>
    </lineage>
</organism>
<dbReference type="EMBL" id="MT141520">
    <property type="protein sequence ID" value="QJA64483.1"/>
    <property type="molecule type" value="Genomic_DNA"/>
</dbReference>
<evidence type="ECO:0000313" key="1">
    <source>
        <dbReference type="EMBL" id="QJA64483.1"/>
    </source>
</evidence>
<name>A0A6M3J3P5_9ZZZZ</name>
<reference evidence="1" key="1">
    <citation type="submission" date="2020-03" db="EMBL/GenBank/DDBJ databases">
        <title>The deep terrestrial virosphere.</title>
        <authorList>
            <person name="Holmfeldt K."/>
            <person name="Nilsson E."/>
            <person name="Simone D."/>
            <person name="Lopez-Fernandez M."/>
            <person name="Wu X."/>
            <person name="de Brujin I."/>
            <person name="Lundin D."/>
            <person name="Andersson A."/>
            <person name="Bertilsson S."/>
            <person name="Dopson M."/>
        </authorList>
    </citation>
    <scope>NUCLEOTIDE SEQUENCE</scope>
    <source>
        <strain evidence="1">MM415B00496</strain>
    </source>
</reference>
<accession>A0A6M3J3P5</accession>
<sequence length="78" mass="8907">MSEVNWQEMKKIALARMEAKYNQMSDSLRNLPTLIFQDPDTMQTIVLSPNEAIREARNLSELGKKVIAATINNMNRLA</sequence>